<dbReference type="AlphaFoldDB" id="A0A4R8WNF6"/>
<keyword evidence="3" id="KW-1185">Reference proteome</keyword>
<sequence>MFVAALSHVVAGGAAPRPVRIALALAFSGMVTVAWAGKALSLLRSSVSVAFSQIVLHVVFWLAPVPRHRS</sequence>
<reference evidence="2 3" key="1">
    <citation type="submission" date="2019-03" db="EMBL/GenBank/DDBJ databases">
        <title>Genomics of glacier-inhabiting Cryobacterium strains.</title>
        <authorList>
            <person name="Liu Q."/>
            <person name="Xin Y.-H."/>
        </authorList>
    </citation>
    <scope>NUCLEOTIDE SEQUENCE [LARGE SCALE GENOMIC DNA]</scope>
    <source>
        <strain evidence="2 3">MDT1-3</strain>
    </source>
</reference>
<dbReference type="EMBL" id="SOFP01000075">
    <property type="protein sequence ID" value="TFC10377.1"/>
    <property type="molecule type" value="Genomic_DNA"/>
</dbReference>
<proteinExistence type="predicted"/>
<accession>A0A4R8WNF6</accession>
<keyword evidence="1" id="KW-0472">Membrane</keyword>
<keyword evidence="1" id="KW-1133">Transmembrane helix</keyword>
<organism evidence="2 3">
    <name type="scientific">Cryobacterium algoritolerans</name>
    <dbReference type="NCBI Taxonomy" id="1259184"/>
    <lineage>
        <taxon>Bacteria</taxon>
        <taxon>Bacillati</taxon>
        <taxon>Actinomycetota</taxon>
        <taxon>Actinomycetes</taxon>
        <taxon>Micrococcales</taxon>
        <taxon>Microbacteriaceae</taxon>
        <taxon>Cryobacterium</taxon>
    </lineage>
</organism>
<evidence type="ECO:0000313" key="2">
    <source>
        <dbReference type="EMBL" id="TFC10377.1"/>
    </source>
</evidence>
<name>A0A4R8WNF6_9MICO</name>
<dbReference type="OrthoDB" id="5125396at2"/>
<evidence type="ECO:0000313" key="3">
    <source>
        <dbReference type="Proteomes" id="UP000298412"/>
    </source>
</evidence>
<comment type="caution">
    <text evidence="2">The sequence shown here is derived from an EMBL/GenBank/DDBJ whole genome shotgun (WGS) entry which is preliminary data.</text>
</comment>
<dbReference type="RefSeq" id="WP_134569047.1">
    <property type="nucleotide sequence ID" value="NZ_SOFP01000075.1"/>
</dbReference>
<protein>
    <submittedName>
        <fullName evidence="2">Uncharacterized protein</fullName>
    </submittedName>
</protein>
<keyword evidence="1" id="KW-0812">Transmembrane</keyword>
<gene>
    <name evidence="2" type="ORF">E3O19_15335</name>
</gene>
<dbReference type="Proteomes" id="UP000298412">
    <property type="component" value="Unassembled WGS sequence"/>
</dbReference>
<evidence type="ECO:0000256" key="1">
    <source>
        <dbReference type="SAM" id="Phobius"/>
    </source>
</evidence>
<feature type="transmembrane region" description="Helical" evidence="1">
    <location>
        <begin position="42"/>
        <end position="63"/>
    </location>
</feature>